<evidence type="ECO:0000256" key="4">
    <source>
        <dbReference type="ARBA" id="ARBA00023125"/>
    </source>
</evidence>
<keyword evidence="3" id="KW-0805">Transcription regulation</keyword>
<reference evidence="9" key="1">
    <citation type="journal article" date="2015" name="Genome Announc.">
        <title>High-Quality Draft Genome Sequence of Desulfovibrio carbinoliphilus FW-101-2B, an Organic Acid-Oxidizing Sulfate-Reducing Bacterium Isolated from Uranium(VI)-Contaminated Groundwater.</title>
        <authorList>
            <person name="Ramsay B.D."/>
            <person name="Hwang C."/>
            <person name="Woo H.L."/>
            <person name="Carroll S.L."/>
            <person name="Lucas S."/>
            <person name="Han J."/>
            <person name="Lapidus A.L."/>
            <person name="Cheng J.F."/>
            <person name="Goodwin L.A."/>
            <person name="Pitluck S."/>
            <person name="Peters L."/>
            <person name="Chertkov O."/>
            <person name="Held B."/>
            <person name="Detter J.C."/>
            <person name="Han C.S."/>
            <person name="Tapia R."/>
            <person name="Land M.L."/>
            <person name="Hauser L.J."/>
            <person name="Kyrpides N.C."/>
            <person name="Ivanova N.N."/>
            <person name="Mikhailova N."/>
            <person name="Pagani I."/>
            <person name="Woyke T."/>
            <person name="Arkin A.P."/>
            <person name="Dehal P."/>
            <person name="Chivian D."/>
            <person name="Criddle C.S."/>
            <person name="Wu W."/>
            <person name="Chakraborty R."/>
            <person name="Hazen T.C."/>
            <person name="Fields M.W."/>
        </authorList>
    </citation>
    <scope>NUCLEOTIDE SEQUENCE [LARGE SCALE GENOMIC DNA]</scope>
    <source>
        <strain evidence="9">FW-101-2B</strain>
    </source>
</reference>
<sequence length="433" mass="46046">MRRHFNVSLAVLVPLILGGVAALAVLCAGFLPQFFPGLRKAGDAMVPALAAGLSVAAVSATFVLLALRPIRRLLATAPPGLRQASAPDGPPLGEFDRLELVAGQMAEVLGKLDARALFPEMVGESRIMRGFFSQLLKVAATDATVLLLGESGTGKELAAQSIHAKSGRAAGPFVAVNCAAIPDGLLESELFGHEKGAFTGAVARKIGRFEQAAGGTLFLDEIGDMPLDTQAKILRVLETRRCERVGGSRSVALDARIVAATHRDLPSMIRQGEFREDLFHRLNVFPLRVPSLRERREDIPLLAERFLEVLRPGATLSVEALQRLVASPWPGNVRELKNAIERAVVLAGNGDDVSRHLCGGVGGGPDRAGAAGEPGSLDDRLAFYEKTLIEAALARTGGVQSRAAVLLGIKERSLWHRVKKLAIDPAVFKDSGE</sequence>
<dbReference type="Proteomes" id="UP000004662">
    <property type="component" value="Chromosome"/>
</dbReference>
<evidence type="ECO:0000256" key="5">
    <source>
        <dbReference type="ARBA" id="ARBA00023163"/>
    </source>
</evidence>
<name>G7Q8W2_9BACT</name>
<feature type="domain" description="Sigma-54 factor interaction" evidence="7">
    <location>
        <begin position="121"/>
        <end position="345"/>
    </location>
</feature>
<dbReference type="STRING" id="694327.DFW101_1440"/>
<dbReference type="Gene3D" id="3.40.50.300">
    <property type="entry name" value="P-loop containing nucleotide triphosphate hydrolases"/>
    <property type="match status" value="1"/>
</dbReference>
<feature type="transmembrane region" description="Helical" evidence="6">
    <location>
        <begin position="7"/>
        <end position="32"/>
    </location>
</feature>
<organism evidence="8 9">
    <name type="scientific">Solidesulfovibrio carbinoliphilus subsp. oakridgensis</name>
    <dbReference type="NCBI Taxonomy" id="694327"/>
    <lineage>
        <taxon>Bacteria</taxon>
        <taxon>Pseudomonadati</taxon>
        <taxon>Thermodesulfobacteriota</taxon>
        <taxon>Desulfovibrionia</taxon>
        <taxon>Desulfovibrionales</taxon>
        <taxon>Desulfovibrionaceae</taxon>
        <taxon>Solidesulfovibrio</taxon>
    </lineage>
</organism>
<dbReference type="AlphaFoldDB" id="G7Q8W2"/>
<evidence type="ECO:0000256" key="2">
    <source>
        <dbReference type="ARBA" id="ARBA00022840"/>
    </source>
</evidence>
<feature type="transmembrane region" description="Helical" evidence="6">
    <location>
        <begin position="44"/>
        <end position="67"/>
    </location>
</feature>
<dbReference type="InterPro" id="IPR058031">
    <property type="entry name" value="AAA_lid_NorR"/>
</dbReference>
<dbReference type="InterPro" id="IPR027417">
    <property type="entry name" value="P-loop_NTPase"/>
</dbReference>
<dbReference type="SUPFAM" id="SSF52540">
    <property type="entry name" value="P-loop containing nucleoside triphosphate hydrolases"/>
    <property type="match status" value="1"/>
</dbReference>
<evidence type="ECO:0000313" key="8">
    <source>
        <dbReference type="EMBL" id="EHJ47448.1"/>
    </source>
</evidence>
<keyword evidence="9" id="KW-1185">Reference proteome</keyword>
<accession>G7Q8W2</accession>
<dbReference type="InterPro" id="IPR009057">
    <property type="entry name" value="Homeodomain-like_sf"/>
</dbReference>
<keyword evidence="2" id="KW-0067">ATP-binding</keyword>
<evidence type="ECO:0000256" key="6">
    <source>
        <dbReference type="SAM" id="Phobius"/>
    </source>
</evidence>
<keyword evidence="1" id="KW-0547">Nucleotide-binding</keyword>
<keyword evidence="6" id="KW-0812">Transmembrane</keyword>
<protein>
    <submittedName>
        <fullName evidence="8">Sigma54 specific transcriptional regulator, Fis family</fullName>
    </submittedName>
</protein>
<dbReference type="Gene3D" id="1.10.8.60">
    <property type="match status" value="1"/>
</dbReference>
<keyword evidence="5" id="KW-0804">Transcription</keyword>
<dbReference type="Pfam" id="PF25601">
    <property type="entry name" value="AAA_lid_14"/>
    <property type="match status" value="1"/>
</dbReference>
<dbReference type="eggNOG" id="COG3829">
    <property type="taxonomic scope" value="Bacteria"/>
</dbReference>
<dbReference type="Gene3D" id="1.10.10.60">
    <property type="entry name" value="Homeodomain-like"/>
    <property type="match status" value="1"/>
</dbReference>
<dbReference type="GO" id="GO:0043565">
    <property type="term" value="F:sequence-specific DNA binding"/>
    <property type="evidence" value="ECO:0007669"/>
    <property type="project" value="InterPro"/>
</dbReference>
<keyword evidence="6" id="KW-0472">Membrane</keyword>
<keyword evidence="4" id="KW-0238">DNA-binding</keyword>
<evidence type="ECO:0000256" key="1">
    <source>
        <dbReference type="ARBA" id="ARBA00022741"/>
    </source>
</evidence>
<dbReference type="InterPro" id="IPR002197">
    <property type="entry name" value="HTH_Fis"/>
</dbReference>
<dbReference type="PRINTS" id="PR01590">
    <property type="entry name" value="HTHFIS"/>
</dbReference>
<dbReference type="SMART" id="SM00382">
    <property type="entry name" value="AAA"/>
    <property type="match status" value="1"/>
</dbReference>
<dbReference type="PROSITE" id="PS00676">
    <property type="entry name" value="SIGMA54_INTERACT_2"/>
    <property type="match status" value="1"/>
</dbReference>
<dbReference type="FunFam" id="3.40.50.300:FF:000006">
    <property type="entry name" value="DNA-binding transcriptional regulator NtrC"/>
    <property type="match status" value="1"/>
</dbReference>
<dbReference type="PANTHER" id="PTHR32071">
    <property type="entry name" value="TRANSCRIPTIONAL REGULATORY PROTEIN"/>
    <property type="match status" value="1"/>
</dbReference>
<keyword evidence="6" id="KW-1133">Transmembrane helix</keyword>
<dbReference type="EMBL" id="CM001368">
    <property type="protein sequence ID" value="EHJ47448.1"/>
    <property type="molecule type" value="Genomic_DNA"/>
</dbReference>
<proteinExistence type="predicted"/>
<dbReference type="CDD" id="cd00009">
    <property type="entry name" value="AAA"/>
    <property type="match status" value="1"/>
</dbReference>
<dbReference type="HOGENOM" id="CLU_000445_0_6_7"/>
<dbReference type="OrthoDB" id="9763792at2"/>
<dbReference type="SUPFAM" id="SSF46689">
    <property type="entry name" value="Homeodomain-like"/>
    <property type="match status" value="1"/>
</dbReference>
<dbReference type="GO" id="GO:0006355">
    <property type="term" value="P:regulation of DNA-templated transcription"/>
    <property type="evidence" value="ECO:0007669"/>
    <property type="project" value="InterPro"/>
</dbReference>
<dbReference type="PANTHER" id="PTHR32071:SF113">
    <property type="entry name" value="ALGINATE BIOSYNTHESIS TRANSCRIPTIONAL REGULATORY PROTEIN ALGB"/>
    <property type="match status" value="1"/>
</dbReference>
<dbReference type="RefSeq" id="WP_009180848.1">
    <property type="nucleotide sequence ID" value="NZ_CM001368.1"/>
</dbReference>
<evidence type="ECO:0000313" key="9">
    <source>
        <dbReference type="Proteomes" id="UP000004662"/>
    </source>
</evidence>
<dbReference type="InterPro" id="IPR025943">
    <property type="entry name" value="Sigma_54_int_dom_ATP-bd_2"/>
</dbReference>
<dbReference type="InterPro" id="IPR003593">
    <property type="entry name" value="AAA+_ATPase"/>
</dbReference>
<dbReference type="GO" id="GO:0005524">
    <property type="term" value="F:ATP binding"/>
    <property type="evidence" value="ECO:0007669"/>
    <property type="project" value="UniProtKB-KW"/>
</dbReference>
<dbReference type="PROSITE" id="PS50045">
    <property type="entry name" value="SIGMA54_INTERACT_4"/>
    <property type="match status" value="1"/>
</dbReference>
<dbReference type="InterPro" id="IPR025944">
    <property type="entry name" value="Sigma_54_int_dom_CS"/>
</dbReference>
<dbReference type="PROSITE" id="PS00688">
    <property type="entry name" value="SIGMA54_INTERACT_3"/>
    <property type="match status" value="1"/>
</dbReference>
<evidence type="ECO:0000259" key="7">
    <source>
        <dbReference type="PROSITE" id="PS50045"/>
    </source>
</evidence>
<evidence type="ECO:0000256" key="3">
    <source>
        <dbReference type="ARBA" id="ARBA00023015"/>
    </source>
</evidence>
<dbReference type="InterPro" id="IPR002078">
    <property type="entry name" value="Sigma_54_int"/>
</dbReference>
<dbReference type="Pfam" id="PF02954">
    <property type="entry name" value="HTH_8"/>
    <property type="match status" value="1"/>
</dbReference>
<dbReference type="Pfam" id="PF00158">
    <property type="entry name" value="Sigma54_activat"/>
    <property type="match status" value="1"/>
</dbReference>
<gene>
    <name evidence="8" type="ORF">DFW101_1440</name>
</gene>